<keyword evidence="4" id="KW-1185">Reference proteome</keyword>
<evidence type="ECO:0000313" key="3">
    <source>
        <dbReference type="EMBL" id="SDU00114.1"/>
    </source>
</evidence>
<dbReference type="OrthoDB" id="9782449at2"/>
<dbReference type="GO" id="GO:0046872">
    <property type="term" value="F:metal ion binding"/>
    <property type="evidence" value="ECO:0007669"/>
    <property type="project" value="UniProtKB-KW"/>
</dbReference>
<name>A0A1H2EYD8_9GAMM</name>
<dbReference type="Pfam" id="PF13419">
    <property type="entry name" value="HAD_2"/>
    <property type="match status" value="1"/>
</dbReference>
<sequence length="225" mass="24798">MTELQTLIFDWDGTLANSVEKIVLSMQRAADDVGLDPLSAQAVREIIGLGLPEAIAVLYPNVEDRQLAERLGTAYGQHYLTLEEVPSPLFDGVRDALDIFRDAGFRLAVATGKKRRGLARVLEKHGLSGFFDATRCADETASKPNPLMLAQILYQLDTPAERAIMLGDSVFDLQMAHNAGVRPVAVSYGAMTREQLLACEPEHCLDTFSDFHHWVMREQTQGVGV</sequence>
<dbReference type="NCBIfam" id="TIGR01549">
    <property type="entry name" value="HAD-SF-IA-v1"/>
    <property type="match status" value="1"/>
</dbReference>
<accession>A0A1H2EYD8</accession>
<dbReference type="InterPro" id="IPR006439">
    <property type="entry name" value="HAD-SF_hydro_IA"/>
</dbReference>
<evidence type="ECO:0000256" key="2">
    <source>
        <dbReference type="ARBA" id="ARBA00022723"/>
    </source>
</evidence>
<protein>
    <submittedName>
        <fullName evidence="3">Phosphoglycolate phosphatase</fullName>
    </submittedName>
</protein>
<organism evidence="3 4">
    <name type="scientific">Halopseudomonas salegens</name>
    <dbReference type="NCBI Taxonomy" id="1434072"/>
    <lineage>
        <taxon>Bacteria</taxon>
        <taxon>Pseudomonadati</taxon>
        <taxon>Pseudomonadota</taxon>
        <taxon>Gammaproteobacteria</taxon>
        <taxon>Pseudomonadales</taxon>
        <taxon>Pseudomonadaceae</taxon>
        <taxon>Halopseudomonas</taxon>
    </lineage>
</organism>
<dbReference type="Gene3D" id="1.10.150.240">
    <property type="entry name" value="Putative phosphatase, domain 2"/>
    <property type="match status" value="1"/>
</dbReference>
<dbReference type="SFLD" id="SFLDS00003">
    <property type="entry name" value="Haloacid_Dehalogenase"/>
    <property type="match status" value="1"/>
</dbReference>
<dbReference type="Gene3D" id="3.40.50.1000">
    <property type="entry name" value="HAD superfamily/HAD-like"/>
    <property type="match status" value="1"/>
</dbReference>
<dbReference type="GO" id="GO:0006281">
    <property type="term" value="P:DNA repair"/>
    <property type="evidence" value="ECO:0007669"/>
    <property type="project" value="TreeGrafter"/>
</dbReference>
<dbReference type="InterPro" id="IPR023198">
    <property type="entry name" value="PGP-like_dom2"/>
</dbReference>
<dbReference type="EMBL" id="LT629787">
    <property type="protein sequence ID" value="SDU00114.1"/>
    <property type="molecule type" value="Genomic_DNA"/>
</dbReference>
<dbReference type="GO" id="GO:0005829">
    <property type="term" value="C:cytosol"/>
    <property type="evidence" value="ECO:0007669"/>
    <property type="project" value="TreeGrafter"/>
</dbReference>
<keyword evidence="2" id="KW-0479">Metal-binding</keyword>
<dbReference type="PANTHER" id="PTHR43434:SF24">
    <property type="entry name" value="HYDROLASE-RELATED"/>
    <property type="match status" value="1"/>
</dbReference>
<dbReference type="Proteomes" id="UP000243924">
    <property type="component" value="Chromosome I"/>
</dbReference>
<dbReference type="SFLD" id="SFLDG01129">
    <property type="entry name" value="C1.5:_HAD__Beta-PGM__Phosphata"/>
    <property type="match status" value="1"/>
</dbReference>
<comment type="cofactor">
    <cofactor evidence="1">
        <name>Mg(2+)</name>
        <dbReference type="ChEBI" id="CHEBI:18420"/>
    </cofactor>
</comment>
<evidence type="ECO:0000256" key="1">
    <source>
        <dbReference type="ARBA" id="ARBA00001946"/>
    </source>
</evidence>
<dbReference type="STRING" id="1434072.SAMN05216210_1141"/>
<reference evidence="4" key="1">
    <citation type="submission" date="2016-10" db="EMBL/GenBank/DDBJ databases">
        <authorList>
            <person name="Varghese N."/>
            <person name="Submissions S."/>
        </authorList>
    </citation>
    <scope>NUCLEOTIDE SEQUENCE [LARGE SCALE GENOMIC DNA]</scope>
    <source>
        <strain evidence="4">CECT 8338</strain>
    </source>
</reference>
<dbReference type="InterPro" id="IPR050155">
    <property type="entry name" value="HAD-like_hydrolase_sf"/>
</dbReference>
<dbReference type="GO" id="GO:0008967">
    <property type="term" value="F:phosphoglycolate phosphatase activity"/>
    <property type="evidence" value="ECO:0007669"/>
    <property type="project" value="TreeGrafter"/>
</dbReference>
<dbReference type="InterPro" id="IPR036412">
    <property type="entry name" value="HAD-like_sf"/>
</dbReference>
<evidence type="ECO:0000313" key="4">
    <source>
        <dbReference type="Proteomes" id="UP000243924"/>
    </source>
</evidence>
<dbReference type="PANTHER" id="PTHR43434">
    <property type="entry name" value="PHOSPHOGLYCOLATE PHOSPHATASE"/>
    <property type="match status" value="1"/>
</dbReference>
<dbReference type="InterPro" id="IPR023214">
    <property type="entry name" value="HAD_sf"/>
</dbReference>
<dbReference type="SUPFAM" id="SSF56784">
    <property type="entry name" value="HAD-like"/>
    <property type="match status" value="1"/>
</dbReference>
<proteinExistence type="predicted"/>
<dbReference type="InterPro" id="IPR041492">
    <property type="entry name" value="HAD_2"/>
</dbReference>
<dbReference type="AlphaFoldDB" id="A0A1H2EYD8"/>
<gene>
    <name evidence="3" type="ORF">SAMN05216210_1141</name>
</gene>
<dbReference type="RefSeq" id="WP_092384990.1">
    <property type="nucleotide sequence ID" value="NZ_LT629787.1"/>
</dbReference>